<dbReference type="GO" id="GO:0008237">
    <property type="term" value="F:metallopeptidase activity"/>
    <property type="evidence" value="ECO:0007669"/>
    <property type="project" value="UniProtKB-KW"/>
</dbReference>
<comment type="caution">
    <text evidence="7">The sequence shown here is derived from an EMBL/GenBank/DDBJ whole genome shotgun (WGS) entry which is preliminary data.</text>
</comment>
<evidence type="ECO:0000256" key="3">
    <source>
        <dbReference type="ARBA" id="ARBA00022801"/>
    </source>
</evidence>
<organism evidence="7 8">
    <name type="scientific">Mediterraneibacter gnavus</name>
    <name type="common">Ruminococcus gnavus</name>
    <dbReference type="NCBI Taxonomy" id="33038"/>
    <lineage>
        <taxon>Bacteria</taxon>
        <taxon>Bacillati</taxon>
        <taxon>Bacillota</taxon>
        <taxon>Clostridia</taxon>
        <taxon>Lachnospirales</taxon>
        <taxon>Lachnospiraceae</taxon>
        <taxon>Mediterraneibacter</taxon>
    </lineage>
</organism>
<dbReference type="InterPro" id="IPR011249">
    <property type="entry name" value="Metalloenz_LuxS/M16"/>
</dbReference>
<keyword evidence="3" id="KW-0378">Hydrolase</keyword>
<dbReference type="PANTHER" id="PTHR43690">
    <property type="entry name" value="NARDILYSIN"/>
    <property type="match status" value="1"/>
</dbReference>
<dbReference type="GO" id="GO:0046872">
    <property type="term" value="F:metal ion binding"/>
    <property type="evidence" value="ECO:0007669"/>
    <property type="project" value="InterPro"/>
</dbReference>
<dbReference type="AlphaFoldDB" id="A0AAJ1B7V9"/>
<gene>
    <name evidence="7" type="ORF">LIQ08_10405</name>
</gene>
<dbReference type="PANTHER" id="PTHR43690:SF17">
    <property type="entry name" value="PROTEIN YHJJ"/>
    <property type="match status" value="1"/>
</dbReference>
<evidence type="ECO:0000259" key="6">
    <source>
        <dbReference type="Pfam" id="PF00675"/>
    </source>
</evidence>
<accession>A0AAJ1B7V9</accession>
<dbReference type="InterPro" id="IPR011765">
    <property type="entry name" value="Pept_M16_N"/>
</dbReference>
<dbReference type="InterPro" id="IPR050626">
    <property type="entry name" value="Peptidase_M16"/>
</dbReference>
<dbReference type="Proteomes" id="UP001297370">
    <property type="component" value="Unassembled WGS sequence"/>
</dbReference>
<keyword evidence="4" id="KW-0862">Zinc</keyword>
<protein>
    <submittedName>
        <fullName evidence="7">Insulinase family protein</fullName>
    </submittedName>
</protein>
<dbReference type="SUPFAM" id="SSF63411">
    <property type="entry name" value="LuxS/MPP-like metallohydrolase"/>
    <property type="match status" value="1"/>
</dbReference>
<evidence type="ECO:0000313" key="7">
    <source>
        <dbReference type="EMBL" id="MCB5619559.1"/>
    </source>
</evidence>
<evidence type="ECO:0000256" key="4">
    <source>
        <dbReference type="ARBA" id="ARBA00022833"/>
    </source>
</evidence>
<dbReference type="RefSeq" id="WP_173867459.1">
    <property type="nucleotide sequence ID" value="NZ_JAAIQY010000013.1"/>
</dbReference>
<dbReference type="Gene3D" id="3.30.830.10">
    <property type="entry name" value="Metalloenzyme, LuxS/M16 peptidase-like"/>
    <property type="match status" value="1"/>
</dbReference>
<dbReference type="GO" id="GO:0006508">
    <property type="term" value="P:proteolysis"/>
    <property type="evidence" value="ECO:0007669"/>
    <property type="project" value="UniProtKB-KW"/>
</dbReference>
<dbReference type="Pfam" id="PF00675">
    <property type="entry name" value="Peptidase_M16"/>
    <property type="match status" value="1"/>
</dbReference>
<evidence type="ECO:0000256" key="5">
    <source>
        <dbReference type="ARBA" id="ARBA00023049"/>
    </source>
</evidence>
<name>A0AAJ1B7V9_MEDGN</name>
<comment type="similarity">
    <text evidence="1">Belongs to the peptidase M16 family.</text>
</comment>
<reference evidence="7" key="1">
    <citation type="submission" date="2021-10" db="EMBL/GenBank/DDBJ databases">
        <title>Collection of gut derived symbiotic bacterial strains cultured from healthy donors.</title>
        <authorList>
            <person name="Lin H."/>
            <person name="Littmann E."/>
            <person name="Claire K."/>
            <person name="Pamer E."/>
        </authorList>
    </citation>
    <scope>NUCLEOTIDE SEQUENCE</scope>
    <source>
        <strain evidence="7">MSK.23.18</strain>
    </source>
</reference>
<proteinExistence type="inferred from homology"/>
<keyword evidence="5" id="KW-0482">Metalloprotease</keyword>
<feature type="domain" description="Peptidase M16 N-terminal" evidence="6">
    <location>
        <begin position="29"/>
        <end position="137"/>
    </location>
</feature>
<sequence length="362" mass="42548">MVENNFFSKCENQITKCVFPLENLQGMNYIALTINVGSSSEDIENAGIAHFLEHVQMNFFDKNEKRYLCSAYTDFYSTTYYFDVKDTSLECVIDIIQNILKGKYLEMKDVEKVRSDILEEYKAYEVKNRNSDFRILLNGTDYENHLSIGNPKTIRSISNDEIRTFFKRFYFLENVCIIWITSTQTLENIGDGWIANLSGEHGKIEEKILSYAETGGFAIKNQQGNASYYLYRERKSDAESINEDLLYVIQEFLKENVGKVGVEKIFLSPKQEFIKVTIEESLEWKDICREIENLPVTEIEKRYLKFLKEEPIGYNCNSLREYFINAFTFKDMLSKEERNVQKDIYDIKKLFAKENIITNMRK</sequence>
<keyword evidence="2" id="KW-0645">Protease</keyword>
<evidence type="ECO:0000256" key="2">
    <source>
        <dbReference type="ARBA" id="ARBA00022670"/>
    </source>
</evidence>
<evidence type="ECO:0000256" key="1">
    <source>
        <dbReference type="ARBA" id="ARBA00007261"/>
    </source>
</evidence>
<evidence type="ECO:0000313" key="8">
    <source>
        <dbReference type="Proteomes" id="UP001297370"/>
    </source>
</evidence>
<dbReference type="EMBL" id="JAJBOM010000013">
    <property type="protein sequence ID" value="MCB5619559.1"/>
    <property type="molecule type" value="Genomic_DNA"/>
</dbReference>